<dbReference type="Pfam" id="PF13435">
    <property type="entry name" value="Cytochrome_C554"/>
    <property type="match status" value="1"/>
</dbReference>
<dbReference type="Gene3D" id="1.25.10.10">
    <property type="entry name" value="Leucine-rich Repeat Variant"/>
    <property type="match status" value="1"/>
</dbReference>
<organism evidence="5 6">
    <name type="scientific">Danxiaibacter flavus</name>
    <dbReference type="NCBI Taxonomy" id="3049108"/>
    <lineage>
        <taxon>Bacteria</taxon>
        <taxon>Pseudomonadati</taxon>
        <taxon>Bacteroidota</taxon>
        <taxon>Chitinophagia</taxon>
        <taxon>Chitinophagales</taxon>
        <taxon>Chitinophagaceae</taxon>
        <taxon>Danxiaibacter</taxon>
    </lineage>
</organism>
<dbReference type="EMBL" id="JAULBC010000002">
    <property type="protein sequence ID" value="MEX6687677.1"/>
    <property type="molecule type" value="Genomic_DNA"/>
</dbReference>
<feature type="signal peptide" evidence="3">
    <location>
        <begin position="1"/>
        <end position="24"/>
    </location>
</feature>
<dbReference type="RefSeq" id="WP_369329082.1">
    <property type="nucleotide sequence ID" value="NZ_JAULBC010000002.1"/>
</dbReference>
<feature type="chain" id="PRO_5045807983" evidence="3">
    <location>
        <begin position="25"/>
        <end position="708"/>
    </location>
</feature>
<evidence type="ECO:0000256" key="3">
    <source>
        <dbReference type="SAM" id="SignalP"/>
    </source>
</evidence>
<dbReference type="InterPro" id="IPR011989">
    <property type="entry name" value="ARM-like"/>
</dbReference>
<evidence type="ECO:0000256" key="1">
    <source>
        <dbReference type="ARBA" id="ARBA00022729"/>
    </source>
</evidence>
<evidence type="ECO:0000313" key="6">
    <source>
        <dbReference type="Proteomes" id="UP001560573"/>
    </source>
</evidence>
<dbReference type="PROSITE" id="PS50005">
    <property type="entry name" value="TPR"/>
    <property type="match status" value="3"/>
</dbReference>
<dbReference type="Pfam" id="PF13414">
    <property type="entry name" value="TPR_11"/>
    <property type="match status" value="1"/>
</dbReference>
<evidence type="ECO:0000313" key="5">
    <source>
        <dbReference type="EMBL" id="MEX6687677.1"/>
    </source>
</evidence>
<dbReference type="InterPro" id="IPR023155">
    <property type="entry name" value="Cyt_c-552/4"/>
</dbReference>
<gene>
    <name evidence="5" type="ORF">QTN47_09250</name>
</gene>
<feature type="repeat" description="TPR" evidence="2">
    <location>
        <begin position="663"/>
        <end position="696"/>
    </location>
</feature>
<dbReference type="Gene3D" id="1.10.1130.10">
    <property type="entry name" value="Flavocytochrome C3, Chain A"/>
    <property type="match status" value="2"/>
</dbReference>
<keyword evidence="6" id="KW-1185">Reference proteome</keyword>
<accession>A0ABV3ZCR4</accession>
<dbReference type="SUPFAM" id="SSF48452">
    <property type="entry name" value="TPR-like"/>
    <property type="match status" value="1"/>
</dbReference>
<dbReference type="Proteomes" id="UP001560573">
    <property type="component" value="Unassembled WGS sequence"/>
</dbReference>
<dbReference type="InterPro" id="IPR036280">
    <property type="entry name" value="Multihaem_cyt_sf"/>
</dbReference>
<evidence type="ECO:0000259" key="4">
    <source>
        <dbReference type="Pfam" id="PF13435"/>
    </source>
</evidence>
<dbReference type="SMART" id="SM00028">
    <property type="entry name" value="TPR"/>
    <property type="match status" value="3"/>
</dbReference>
<feature type="repeat" description="TPR" evidence="2">
    <location>
        <begin position="595"/>
        <end position="628"/>
    </location>
</feature>
<dbReference type="InterPro" id="IPR011990">
    <property type="entry name" value="TPR-like_helical_dom_sf"/>
</dbReference>
<keyword evidence="1 3" id="KW-0732">Signal</keyword>
<keyword evidence="2" id="KW-0802">TPR repeat</keyword>
<dbReference type="PANTHER" id="PTHR35038">
    <property type="entry name" value="DISSIMILATORY SULFITE REDUCTASE SIRA"/>
    <property type="match status" value="1"/>
</dbReference>
<dbReference type="SUPFAM" id="SSF48695">
    <property type="entry name" value="Multiheme cytochromes"/>
    <property type="match status" value="1"/>
</dbReference>
<comment type="caution">
    <text evidence="5">The sequence shown here is derived from an EMBL/GenBank/DDBJ whole genome shotgun (WGS) entry which is preliminary data.</text>
</comment>
<dbReference type="InterPro" id="IPR051829">
    <property type="entry name" value="Multiheme_Cytochr_ET"/>
</dbReference>
<feature type="repeat" description="TPR" evidence="2">
    <location>
        <begin position="629"/>
        <end position="662"/>
    </location>
</feature>
<feature type="domain" description="Cytochrome c-552/4" evidence="4">
    <location>
        <begin position="176"/>
        <end position="216"/>
    </location>
</feature>
<dbReference type="Gene3D" id="1.25.40.10">
    <property type="entry name" value="Tetratricopeptide repeat domain"/>
    <property type="match status" value="1"/>
</dbReference>
<proteinExistence type="predicted"/>
<dbReference type="InterPro" id="IPR019734">
    <property type="entry name" value="TPR_rpt"/>
</dbReference>
<name>A0ABV3ZCR4_9BACT</name>
<protein>
    <submittedName>
        <fullName evidence="5">Tetratricopeptide repeat protein</fullName>
    </submittedName>
</protein>
<evidence type="ECO:0000256" key="2">
    <source>
        <dbReference type="PROSITE-ProRule" id="PRU00339"/>
    </source>
</evidence>
<sequence>MRHKKLFYISFFAILLTAASLLFQYCTPSQTRDSKADTSSNNYIGEQSCISCHSKEYNDWKQSDHFMSMLPATDSTVSGDFNNAVYTADGVTNRFFKKDGKFFINTKDLNGNYRDFEVSYIFGYKPLQQYLVKTEKGKMQATRASWDVNKKRWFHQYAGQKIETKDWLHWLKGGQNWNTMCARCHSTNLQKNYFPEADSFHTTYNIVNLNCESCHGPAEKHVAYINGDEYKKGNKVAGSFLKKIDNNTDRINTCAPCHARRGEISDKEIPSEEIMDNYIPEIPSTENFYADGQMNDEDYNYTSFLQSKMYRHNVTCMNCHNPHSVKTVLTGNLVCLQCHEKKYDEFTHTFHATGTTGASCVNCHMPGKLYMGNDFRHDHSFRVPRPDLSVKYGTPNACNNCHTDKTVIWAANIIAQKSGNSRKYHFSEDLIPGSMNNAEAGPHLHKLLQDTAVPNIIKATAAYYLQRQGTATALQDLLTCLEHKDAQVRYRALRSLASFPSDQWSIKAAPLLSDKVRAVRIAAASLFAEIPENQIPTQFKNALDYAKSERLAFMNYQLDFPIGNVMVADEFRRNKDDISAEKYYKRALAKDSLLTIAQLNLASLYNSTGKNDEALNLLNMAIKVEPRSSHLYYSLALLQAEMNDYNSAVNNFAKAIELDKSNPRLYYNYGLMLNKTGNKKQAVVILRQGLKLSPQDADLLNALKHVVN</sequence>
<reference evidence="5 6" key="1">
    <citation type="submission" date="2023-07" db="EMBL/GenBank/DDBJ databases">
        <authorList>
            <person name="Lian W.-H."/>
        </authorList>
    </citation>
    <scope>NUCLEOTIDE SEQUENCE [LARGE SCALE GENOMIC DNA]</scope>
    <source>
        <strain evidence="5 6">SYSU DXS3180</strain>
    </source>
</reference>
<dbReference type="PANTHER" id="PTHR35038:SF8">
    <property type="entry name" value="C-TYPE POLYHEME CYTOCHROME OMCC"/>
    <property type="match status" value="1"/>
</dbReference>